<dbReference type="Gene3D" id="2.130.10.10">
    <property type="entry name" value="YVTN repeat-like/Quinoprotein amine dehydrogenase"/>
    <property type="match status" value="2"/>
</dbReference>
<accession>A0A1E8Q834</accession>
<dbReference type="PROSITE" id="PS51257">
    <property type="entry name" value="PROKAR_LIPOPROTEIN"/>
    <property type="match status" value="1"/>
</dbReference>
<dbReference type="CDD" id="cd15482">
    <property type="entry name" value="Sialidase_non-viral"/>
    <property type="match status" value="1"/>
</dbReference>
<keyword evidence="1" id="KW-0732">Signal</keyword>
<protein>
    <recommendedName>
        <fullName evidence="4">Exo-alpha-sialidase</fullName>
    </recommendedName>
</protein>
<evidence type="ECO:0000313" key="2">
    <source>
        <dbReference type="EMBL" id="OFJ54635.1"/>
    </source>
</evidence>
<evidence type="ECO:0008006" key="4">
    <source>
        <dbReference type="Google" id="ProtNLM"/>
    </source>
</evidence>
<comment type="caution">
    <text evidence="2">The sequence shown here is derived from an EMBL/GenBank/DDBJ whole genome shotgun (WGS) entry which is preliminary data.</text>
</comment>
<evidence type="ECO:0000313" key="3">
    <source>
        <dbReference type="Proteomes" id="UP000178953"/>
    </source>
</evidence>
<dbReference type="EMBL" id="MCHX01000011">
    <property type="protein sequence ID" value="OFJ54635.1"/>
    <property type="molecule type" value="Genomic_DNA"/>
</dbReference>
<feature type="signal peptide" evidence="1">
    <location>
        <begin position="1"/>
        <end position="23"/>
    </location>
</feature>
<sequence>MSARLRRFTGAVLTGALAAACSANPPDSTTALVPGMTHIHGLGINPATDSLYVATHYGLFRIDDNQEPHRVGTLTQDFMGFTVTGPDEFLASGHPDPADRQQLPHLGLIKSEDAGESWKSLSLEGSADFHALEYRHGRVYGHDSQSGKVLISLDERSWQPRAEVAAVDLAVSPVDADEILATTRQGLQRSTDGALTFAAIVGTPALVFISWPERGPLVGADIEGTLYTSTDAGRTWRPRHALTARPQALLAAGDGEVYIATETAVYESADDGATVQVVAAVE</sequence>
<reference evidence="2 3" key="1">
    <citation type="submission" date="2016-09" db="EMBL/GenBank/DDBJ databases">
        <title>genome sequence of Mycobacterium sp. 739 SCH.</title>
        <authorList>
            <person name="Greninger A.L."/>
            <person name="Qin X."/>
            <person name="Jerome K."/>
            <person name="Vora S."/>
            <person name="Quinn K."/>
        </authorList>
    </citation>
    <scope>NUCLEOTIDE SEQUENCE [LARGE SCALE GENOMIC DNA]</scope>
    <source>
        <strain evidence="2 3">SCH</strain>
    </source>
</reference>
<keyword evidence="3" id="KW-1185">Reference proteome</keyword>
<gene>
    <name evidence="2" type="ORF">BEL07_06525</name>
</gene>
<dbReference type="AlphaFoldDB" id="A0A1E8Q834"/>
<evidence type="ECO:0000256" key="1">
    <source>
        <dbReference type="SAM" id="SignalP"/>
    </source>
</evidence>
<dbReference type="SUPFAM" id="SSF110296">
    <property type="entry name" value="Oligoxyloglucan reducing end-specific cellobiohydrolase"/>
    <property type="match status" value="1"/>
</dbReference>
<dbReference type="InterPro" id="IPR015943">
    <property type="entry name" value="WD40/YVTN_repeat-like_dom_sf"/>
</dbReference>
<feature type="chain" id="PRO_5038660979" description="Exo-alpha-sialidase" evidence="1">
    <location>
        <begin position="24"/>
        <end position="282"/>
    </location>
</feature>
<name>A0A1E8Q834_9MYCO</name>
<organism evidence="2 3">
    <name type="scientific">Mycolicibacterium grossiae</name>
    <dbReference type="NCBI Taxonomy" id="1552759"/>
    <lineage>
        <taxon>Bacteria</taxon>
        <taxon>Bacillati</taxon>
        <taxon>Actinomycetota</taxon>
        <taxon>Actinomycetes</taxon>
        <taxon>Mycobacteriales</taxon>
        <taxon>Mycobacteriaceae</taxon>
        <taxon>Mycolicibacterium</taxon>
    </lineage>
</organism>
<dbReference type="NCBIfam" id="NF045728">
    <property type="entry name" value="glycosyl_F510_1955"/>
    <property type="match status" value="1"/>
</dbReference>
<dbReference type="Proteomes" id="UP000178953">
    <property type="component" value="Unassembled WGS sequence"/>
</dbReference>
<dbReference type="OrthoDB" id="9764804at2"/>
<proteinExistence type="predicted"/>
<dbReference type="InterPro" id="IPR054817">
    <property type="entry name" value="Glycosyl_F510_1955-like"/>
</dbReference>